<feature type="region of interest" description="Disordered" evidence="1">
    <location>
        <begin position="21"/>
        <end position="45"/>
    </location>
</feature>
<dbReference type="AlphaFoldDB" id="A0A8T9BX27"/>
<dbReference type="Proteomes" id="UP000469558">
    <property type="component" value="Unassembled WGS sequence"/>
</dbReference>
<sequence length="581" mass="64829">MFNDGQQDPRVEEGPNHNLHLLTTASTPATPGPSTPTTHTTIPLPPLEQLKVADYEDDIVPPLRPASTPFPQADMVEGDIQCSWRESNADRLDTDDTAHLSSSASSSNATFRQLPGEIHECILDHIFGVRASTSSKTPTAGGSKALRSWGTALRHSRRREVAELCLVTSNWRNLIQERLYRHLKIKGTRDSIDQACLWFLDHQHLCSYVKHIEIWFPVFQQKNPAFDRTHRVASPDRSQLIRSLALADNTNTNVTYQSPSNNCTLFEIFLFVRTTFAEACILTLEGGDRKKPPMVRHLNKDETSLPLLPQVKTLVCKGQWNLIRKNDDFQNIATALPNLQEWHGSYARPKSKAYISMASIVPHLPRVLTHLNICIEADYRRESVSPLFVRKVNAKAHLCAELAKAIPTLEHLAFTGRICGCLFDHGSRLSNPRETRLKSVDLVVKNICRPTFVWNDGTGITDMNFILAFESLVLSGVKSLDRLKALEYLRIRFIDLDSQVPALNPYFQLSSSQCTGIWSDTIVSTLARTRPGASFVEKSESLGEVGFKDGQLLAPPTFSKTRPLSIKVDSYAGLGGGITIS</sequence>
<dbReference type="EMBL" id="QGMK01001519">
    <property type="protein sequence ID" value="TVY67533.1"/>
    <property type="molecule type" value="Genomic_DNA"/>
</dbReference>
<evidence type="ECO:0000313" key="3">
    <source>
        <dbReference type="Proteomes" id="UP000469558"/>
    </source>
</evidence>
<accession>A0A8T9BX27</accession>
<reference evidence="2 3" key="1">
    <citation type="submission" date="2018-05" db="EMBL/GenBank/DDBJ databases">
        <title>Genome sequencing and assembly of the regulated plant pathogen Lachnellula willkommii and related sister species for the development of diagnostic species identification markers.</title>
        <authorList>
            <person name="Giroux E."/>
            <person name="Bilodeau G."/>
        </authorList>
    </citation>
    <scope>NUCLEOTIDE SEQUENCE [LARGE SCALE GENOMIC DNA]</scope>
    <source>
        <strain evidence="2 3">CBS 268.59</strain>
    </source>
</reference>
<organism evidence="2 3">
    <name type="scientific">Lachnellula suecica</name>
    <dbReference type="NCBI Taxonomy" id="602035"/>
    <lineage>
        <taxon>Eukaryota</taxon>
        <taxon>Fungi</taxon>
        <taxon>Dikarya</taxon>
        <taxon>Ascomycota</taxon>
        <taxon>Pezizomycotina</taxon>
        <taxon>Leotiomycetes</taxon>
        <taxon>Helotiales</taxon>
        <taxon>Lachnaceae</taxon>
        <taxon>Lachnellula</taxon>
    </lineage>
</organism>
<keyword evidence="3" id="KW-1185">Reference proteome</keyword>
<evidence type="ECO:0000313" key="2">
    <source>
        <dbReference type="EMBL" id="TVY67533.1"/>
    </source>
</evidence>
<proteinExistence type="predicted"/>
<dbReference type="OrthoDB" id="5281682at2759"/>
<evidence type="ECO:0000256" key="1">
    <source>
        <dbReference type="SAM" id="MobiDB-lite"/>
    </source>
</evidence>
<comment type="caution">
    <text evidence="2">The sequence shown here is derived from an EMBL/GenBank/DDBJ whole genome shotgun (WGS) entry which is preliminary data.</text>
</comment>
<protein>
    <submittedName>
        <fullName evidence="2">Uncharacterized protein</fullName>
    </submittedName>
</protein>
<gene>
    <name evidence="2" type="ORF">LSUE1_G006557</name>
</gene>
<name>A0A8T9BX27_9HELO</name>